<evidence type="ECO:0000313" key="5">
    <source>
        <dbReference type="Proteomes" id="UP001302374"/>
    </source>
</evidence>
<dbReference type="Pfam" id="PF07396">
    <property type="entry name" value="Porin_O_P"/>
    <property type="match status" value="1"/>
</dbReference>
<dbReference type="Proteomes" id="UP001302374">
    <property type="component" value="Chromosome"/>
</dbReference>
<dbReference type="Proteomes" id="UP000576368">
    <property type="component" value="Unassembled WGS sequence"/>
</dbReference>
<proteinExistence type="predicted"/>
<reference evidence="3 5" key="1">
    <citation type="submission" date="2019-09" db="EMBL/GenBank/DDBJ databases">
        <title>Butyricimonas paravirosa DSM 105722 (=214-4 = JCM 18677 = CCUG 65563).</title>
        <authorList>
            <person name="Le Roy T."/>
            <person name="Cani P.D."/>
        </authorList>
    </citation>
    <scope>NUCLEOTIDE SEQUENCE [LARGE SCALE GENOMIC DNA]</scope>
    <source>
        <strain evidence="3 5">DSM 105722</strain>
    </source>
</reference>
<reference evidence="2 4" key="2">
    <citation type="submission" date="2020-03" db="EMBL/GenBank/DDBJ databases">
        <title>Genomic Encyclopedia of Type Strains, Phase IV (KMG-IV): sequencing the most valuable type-strain genomes for metagenomic binning, comparative biology and taxonomic classification.</title>
        <authorList>
            <person name="Goeker M."/>
        </authorList>
    </citation>
    <scope>NUCLEOTIDE SEQUENCE [LARGE SCALE GENOMIC DNA]</scope>
    <source>
        <strain evidence="2 4">DSM 105722</strain>
    </source>
</reference>
<evidence type="ECO:0000313" key="2">
    <source>
        <dbReference type="EMBL" id="NJC19159.1"/>
    </source>
</evidence>
<gene>
    <name evidence="3" type="ORF">F1644_21925</name>
    <name evidence="2" type="ORF">GGR15_002789</name>
</gene>
<dbReference type="EMBL" id="CP043839">
    <property type="protein sequence ID" value="WOF14746.1"/>
    <property type="molecule type" value="Genomic_DNA"/>
</dbReference>
<feature type="signal peptide" evidence="1">
    <location>
        <begin position="1"/>
        <end position="21"/>
    </location>
</feature>
<dbReference type="SUPFAM" id="SSF56935">
    <property type="entry name" value="Porins"/>
    <property type="match status" value="1"/>
</dbReference>
<name>A0A7X5YDM0_9BACT</name>
<protein>
    <submittedName>
        <fullName evidence="3">Porin</fullName>
    </submittedName>
</protein>
<evidence type="ECO:0000313" key="4">
    <source>
        <dbReference type="Proteomes" id="UP000576368"/>
    </source>
</evidence>
<keyword evidence="5" id="KW-1185">Reference proteome</keyword>
<dbReference type="RefSeq" id="WP_168044400.1">
    <property type="nucleotide sequence ID" value="NZ_BMPA01000009.1"/>
</dbReference>
<keyword evidence="1" id="KW-0732">Signal</keyword>
<dbReference type="EMBL" id="JAATLI010000009">
    <property type="protein sequence ID" value="NJC19159.1"/>
    <property type="molecule type" value="Genomic_DNA"/>
</dbReference>
<dbReference type="InterPro" id="IPR010870">
    <property type="entry name" value="Porin_O/P"/>
</dbReference>
<evidence type="ECO:0000256" key="1">
    <source>
        <dbReference type="SAM" id="SignalP"/>
    </source>
</evidence>
<sequence>MKKYKFIVMLFILILWFPAFSQETDSEDSDTETLTADSDAAKIIVNKYRLGDGITFSAPDGGYNINLRGFLQTTFETRKYEGDDQFYSRFRMRRLRLRLSGDAWGGKVSYRLQTDFAQANGGDGELSGMLLDAFIAYKPVKGLTLSFGQKSTPTDNRELGITSNTLQLVDRSKLSSYFGSIREVGLFVDGSFRIGHTAYLRPSIVITDGDGSATFTRRHGGLKYGARINYLPFGLFRAYGENRGGDMAREVTPKLSVGTTFSYNVGISDRRGRESGSILYLNDENKEALPDYIKFGADFHFKYMGFSVLGEFVKTWAHVPSEITQRVRNDGTTSTDFSGNMKDYVKARMMLGTGYNIQAGYMFQNRLSIDARYTHFDPDKNSFLHNELYFNRNNFYEVGVSKYLTKSYAVKVQASVVFVDAEPGSKNVNSIVTEGNETLLQAMIQFSF</sequence>
<dbReference type="GeneID" id="86894014"/>
<accession>A0A7X5YDM0</accession>
<feature type="chain" id="PRO_5030551873" evidence="1">
    <location>
        <begin position="22"/>
        <end position="448"/>
    </location>
</feature>
<dbReference type="AlphaFoldDB" id="A0A7X5YDM0"/>
<dbReference type="InterPro" id="IPR023614">
    <property type="entry name" value="Porin_dom_sf"/>
</dbReference>
<dbReference type="Gene3D" id="2.40.160.10">
    <property type="entry name" value="Porin"/>
    <property type="match status" value="1"/>
</dbReference>
<organism evidence="2 4">
    <name type="scientific">Butyricimonas paravirosa</name>
    <dbReference type="NCBI Taxonomy" id="1472417"/>
    <lineage>
        <taxon>Bacteria</taxon>
        <taxon>Pseudomonadati</taxon>
        <taxon>Bacteroidota</taxon>
        <taxon>Bacteroidia</taxon>
        <taxon>Bacteroidales</taxon>
        <taxon>Odoribacteraceae</taxon>
        <taxon>Butyricimonas</taxon>
    </lineage>
</organism>
<evidence type="ECO:0000313" key="3">
    <source>
        <dbReference type="EMBL" id="WOF14746.1"/>
    </source>
</evidence>